<feature type="domain" description="CS" evidence="4">
    <location>
        <begin position="171"/>
        <end position="261"/>
    </location>
</feature>
<dbReference type="GeneID" id="18873228"/>
<dbReference type="OMA" id="KIREDWY"/>
<dbReference type="PANTHER" id="PTHR45862">
    <property type="entry name" value="PROTEIN SGT1 HOMOLOG"/>
    <property type="match status" value="1"/>
</dbReference>
<dbReference type="InterPro" id="IPR044563">
    <property type="entry name" value="Sgt1-like"/>
</dbReference>
<dbReference type="PROSITE" id="PS51048">
    <property type="entry name" value="SGS"/>
    <property type="match status" value="1"/>
</dbReference>
<organism evidence="6">
    <name type="scientific">Spathaspora passalidarum (strain NRRL Y-27907 / 11-Y1)</name>
    <dbReference type="NCBI Taxonomy" id="619300"/>
    <lineage>
        <taxon>Eukaryota</taxon>
        <taxon>Fungi</taxon>
        <taxon>Dikarya</taxon>
        <taxon>Ascomycota</taxon>
        <taxon>Saccharomycotina</taxon>
        <taxon>Pichiomycetes</taxon>
        <taxon>Debaryomycetaceae</taxon>
        <taxon>Spathaspora</taxon>
    </lineage>
</organism>
<dbReference type="Proteomes" id="UP000000709">
    <property type="component" value="Unassembled WGS sequence"/>
</dbReference>
<feature type="compositionally biased region" description="Acidic residues" evidence="2">
    <location>
        <begin position="131"/>
        <end position="146"/>
    </location>
</feature>
<proteinExistence type="inferred from homology"/>
<dbReference type="OrthoDB" id="1898560at2759"/>
<reference evidence="5 6" key="1">
    <citation type="journal article" date="2011" name="Proc. Natl. Acad. Sci. U.S.A.">
        <title>Comparative genomics of xylose-fermenting fungi for enhanced biofuel production.</title>
        <authorList>
            <person name="Wohlbach D.J."/>
            <person name="Kuo A."/>
            <person name="Sato T.K."/>
            <person name="Potts K.M."/>
            <person name="Salamov A.A."/>
            <person name="LaButti K.M."/>
            <person name="Sun H."/>
            <person name="Clum A."/>
            <person name="Pangilinan J.L."/>
            <person name="Lindquist E.A."/>
            <person name="Lucas S."/>
            <person name="Lapidus A."/>
            <person name="Jin M."/>
            <person name="Gunawan C."/>
            <person name="Balan V."/>
            <person name="Dale B.E."/>
            <person name="Jeffries T.W."/>
            <person name="Zinkel R."/>
            <person name="Barry K.W."/>
            <person name="Grigoriev I.V."/>
            <person name="Gasch A.P."/>
        </authorList>
    </citation>
    <scope>NUCLEOTIDE SEQUENCE [LARGE SCALE GENOMIC DNA]</scope>
    <source>
        <strain evidence="6">NRRL Y-27907 / 11-Y1</strain>
    </source>
</reference>
<dbReference type="InterPro" id="IPR011990">
    <property type="entry name" value="TPR-like_helical_dom_sf"/>
</dbReference>
<dbReference type="eggNOG" id="KOG1309">
    <property type="taxonomic scope" value="Eukaryota"/>
</dbReference>
<dbReference type="GO" id="GO:0051087">
    <property type="term" value="F:protein-folding chaperone binding"/>
    <property type="evidence" value="ECO:0007669"/>
    <property type="project" value="InterPro"/>
</dbReference>
<dbReference type="InterPro" id="IPR007699">
    <property type="entry name" value="SGS_dom"/>
</dbReference>
<evidence type="ECO:0000259" key="3">
    <source>
        <dbReference type="PROSITE" id="PS51048"/>
    </source>
</evidence>
<dbReference type="SUPFAM" id="SSF49764">
    <property type="entry name" value="HSP20-like chaperones"/>
    <property type="match status" value="1"/>
</dbReference>
<dbReference type="HOGENOM" id="CLU_039532_3_1_1"/>
<evidence type="ECO:0000259" key="4">
    <source>
        <dbReference type="PROSITE" id="PS51203"/>
    </source>
</evidence>
<dbReference type="Pfam" id="PF05002">
    <property type="entry name" value="SGS"/>
    <property type="match status" value="1"/>
</dbReference>
<feature type="domain" description="SGS" evidence="3">
    <location>
        <begin position="275"/>
        <end position="359"/>
    </location>
</feature>
<evidence type="ECO:0000313" key="5">
    <source>
        <dbReference type="EMBL" id="EGW32774.1"/>
    </source>
</evidence>
<sequence>MAIEIEIKKGDEASSNKDHLTAIHHYTVALNENPKTFKALLKRSSSYLKLKNFDKAKEDISSAFTIAQERGKRNDLGLCYFKLSLVYYAEHKYKLALGQMQKAKEYDCLEKSVSVWLDKLQYEVKNHPEEQSDSEPEDDIEEEEEPAPAPTVTEGTKSTNIDVINKLAPLNIKIREDWYQSNEEVIITIYAKNVPSDKLNIHFTPNSVSISFPSSASSEYNYNLDPLFADIDPEASSFKVFSTKLEIYLKKKAHEKWHGLEREAEEADEAEDATEYPSSSKKKVDWNKFKVGDDEVDNDDPQGFFGKLFKDVDDDTRRAMMKSYIQSNGTVLTTSWDEAKDKEFETYPPEGMEAKKWEE</sequence>
<dbReference type="InParanoid" id="G3AM70"/>
<name>G3AM70_SPAPN</name>
<dbReference type="Pfam" id="PF04969">
    <property type="entry name" value="CS"/>
    <property type="match status" value="1"/>
</dbReference>
<gene>
    <name evidence="5" type="ORF">SPAPADRAFT_60126</name>
</gene>
<accession>G3AM70</accession>
<dbReference type="AlphaFoldDB" id="G3AM70"/>
<dbReference type="EMBL" id="GL996501">
    <property type="protein sequence ID" value="EGW32774.1"/>
    <property type="molecule type" value="Genomic_DNA"/>
</dbReference>
<feature type="region of interest" description="Disordered" evidence="2">
    <location>
        <begin position="126"/>
        <end position="156"/>
    </location>
</feature>
<dbReference type="PROSITE" id="PS51203">
    <property type="entry name" value="CS"/>
    <property type="match status" value="1"/>
</dbReference>
<evidence type="ECO:0000256" key="1">
    <source>
        <dbReference type="ARBA" id="ARBA00008509"/>
    </source>
</evidence>
<dbReference type="InterPro" id="IPR007052">
    <property type="entry name" value="CS_dom"/>
</dbReference>
<evidence type="ECO:0000313" key="6">
    <source>
        <dbReference type="Proteomes" id="UP000000709"/>
    </source>
</evidence>
<dbReference type="Gene3D" id="2.60.40.790">
    <property type="match status" value="1"/>
</dbReference>
<dbReference type="Gene3D" id="1.25.40.10">
    <property type="entry name" value="Tetratricopeptide repeat domain"/>
    <property type="match status" value="1"/>
</dbReference>
<comment type="similarity">
    <text evidence="1">Belongs to the SGT1 family.</text>
</comment>
<dbReference type="KEGG" id="spaa:SPAPADRAFT_60126"/>
<dbReference type="RefSeq" id="XP_007374289.1">
    <property type="nucleotide sequence ID" value="XM_007374227.1"/>
</dbReference>
<protein>
    <submittedName>
        <fullName evidence="5">Uncharacterized protein</fullName>
    </submittedName>
</protein>
<dbReference type="FunCoup" id="G3AM70">
    <property type="interactions" value="1022"/>
</dbReference>
<evidence type="ECO:0000256" key="2">
    <source>
        <dbReference type="SAM" id="MobiDB-lite"/>
    </source>
</evidence>
<dbReference type="InterPro" id="IPR008978">
    <property type="entry name" value="HSP20-like_chaperone"/>
</dbReference>
<dbReference type="STRING" id="619300.G3AM70"/>
<keyword evidence="6" id="KW-1185">Reference proteome</keyword>
<dbReference type="SUPFAM" id="SSF48452">
    <property type="entry name" value="TPR-like"/>
    <property type="match status" value="1"/>
</dbReference>
<dbReference type="CDD" id="cd06466">
    <property type="entry name" value="p23_CS_SGT1_like"/>
    <property type="match status" value="1"/>
</dbReference>